<keyword evidence="2" id="KW-0732">Signal</keyword>
<feature type="region of interest" description="Disordered" evidence="1">
    <location>
        <begin position="80"/>
        <end position="103"/>
    </location>
</feature>
<evidence type="ECO:0000313" key="3">
    <source>
        <dbReference type="EMBL" id="KAF9063768.1"/>
    </source>
</evidence>
<gene>
    <name evidence="3" type="ORF">BDP27DRAFT_1451114</name>
</gene>
<feature type="chain" id="PRO_5040219594" evidence="2">
    <location>
        <begin position="21"/>
        <end position="255"/>
    </location>
</feature>
<evidence type="ECO:0000256" key="2">
    <source>
        <dbReference type="SAM" id="SignalP"/>
    </source>
</evidence>
<organism evidence="3 4">
    <name type="scientific">Rhodocollybia butyracea</name>
    <dbReference type="NCBI Taxonomy" id="206335"/>
    <lineage>
        <taxon>Eukaryota</taxon>
        <taxon>Fungi</taxon>
        <taxon>Dikarya</taxon>
        <taxon>Basidiomycota</taxon>
        <taxon>Agaricomycotina</taxon>
        <taxon>Agaricomycetes</taxon>
        <taxon>Agaricomycetidae</taxon>
        <taxon>Agaricales</taxon>
        <taxon>Marasmiineae</taxon>
        <taxon>Omphalotaceae</taxon>
        <taxon>Rhodocollybia</taxon>
    </lineage>
</organism>
<evidence type="ECO:0000256" key="1">
    <source>
        <dbReference type="SAM" id="MobiDB-lite"/>
    </source>
</evidence>
<protein>
    <submittedName>
        <fullName evidence="3">Uncharacterized protein</fullName>
    </submittedName>
</protein>
<sequence length="255" mass="28730">MRWVLLLFTVIASSVLLVCSIPVLSKTPGSPEKPPPAAVVQEPEHPIQNKSPPPPPPANEKVGVDWVNYTISNTPAHLFPETPLSPGIDTKLPPKPKRPFSRPLTLQTKHPITINFLDPEAELKEEPEITFKGSYVPLDVPKGRQRVWLELTGLVPECWSEPCSGYIAMGKEFYYAEGKTTLDVLEFEKPYFAFSKGRKPWDGFEPFEGKPWGEFPSDTGILGAELDEWSKLTTEFRTQIKRRVVEVKEEKKVIP</sequence>
<comment type="caution">
    <text evidence="3">The sequence shown here is derived from an EMBL/GenBank/DDBJ whole genome shotgun (WGS) entry which is preliminary data.</text>
</comment>
<name>A0A9P5U3I9_9AGAR</name>
<proteinExistence type="predicted"/>
<reference evidence="3" key="1">
    <citation type="submission" date="2020-11" db="EMBL/GenBank/DDBJ databases">
        <authorList>
            <consortium name="DOE Joint Genome Institute"/>
            <person name="Ahrendt S."/>
            <person name="Riley R."/>
            <person name="Andreopoulos W."/>
            <person name="Labutti K."/>
            <person name="Pangilinan J."/>
            <person name="Ruiz-Duenas F.J."/>
            <person name="Barrasa J.M."/>
            <person name="Sanchez-Garcia M."/>
            <person name="Camarero S."/>
            <person name="Miyauchi S."/>
            <person name="Serrano A."/>
            <person name="Linde D."/>
            <person name="Babiker R."/>
            <person name="Drula E."/>
            <person name="Ayuso-Fernandez I."/>
            <person name="Pacheco R."/>
            <person name="Padilla G."/>
            <person name="Ferreira P."/>
            <person name="Barriuso J."/>
            <person name="Kellner H."/>
            <person name="Castanera R."/>
            <person name="Alfaro M."/>
            <person name="Ramirez L."/>
            <person name="Pisabarro A.G."/>
            <person name="Kuo A."/>
            <person name="Tritt A."/>
            <person name="Lipzen A."/>
            <person name="He G."/>
            <person name="Yan M."/>
            <person name="Ng V."/>
            <person name="Cullen D."/>
            <person name="Martin F."/>
            <person name="Rosso M.-N."/>
            <person name="Henrissat B."/>
            <person name="Hibbett D."/>
            <person name="Martinez A.T."/>
            <person name="Grigoriev I.V."/>
        </authorList>
    </citation>
    <scope>NUCLEOTIDE SEQUENCE</scope>
    <source>
        <strain evidence="3">AH 40177</strain>
    </source>
</reference>
<keyword evidence="4" id="KW-1185">Reference proteome</keyword>
<dbReference type="AlphaFoldDB" id="A0A9P5U3I9"/>
<feature type="signal peptide" evidence="2">
    <location>
        <begin position="1"/>
        <end position="20"/>
    </location>
</feature>
<dbReference type="Proteomes" id="UP000772434">
    <property type="component" value="Unassembled WGS sequence"/>
</dbReference>
<evidence type="ECO:0000313" key="4">
    <source>
        <dbReference type="Proteomes" id="UP000772434"/>
    </source>
</evidence>
<feature type="region of interest" description="Disordered" evidence="1">
    <location>
        <begin position="27"/>
        <end position="62"/>
    </location>
</feature>
<dbReference type="EMBL" id="JADNRY010000139">
    <property type="protein sequence ID" value="KAF9063768.1"/>
    <property type="molecule type" value="Genomic_DNA"/>
</dbReference>
<accession>A0A9P5U3I9</accession>